<reference evidence="2 3" key="1">
    <citation type="submission" date="2020-10" db="EMBL/GenBank/DDBJ databases">
        <title>Complete genome sequence of Cupriavidus basilensis CCUG 49340T.</title>
        <authorList>
            <person name="Salva-Serra F."/>
            <person name="Donoso R.A."/>
            <person name="Cho K.H."/>
            <person name="Yoo J.A."/>
            <person name="Lee K."/>
            <person name="Yoon S.-H."/>
            <person name="Perez-Pantoja D."/>
            <person name="Moore E.R.B."/>
        </authorList>
    </citation>
    <scope>NUCLEOTIDE SEQUENCE [LARGE SCALE GENOMIC DNA]</scope>
    <source>
        <strain evidence="3">CCUG 49340</strain>
    </source>
</reference>
<evidence type="ECO:0000256" key="1">
    <source>
        <dbReference type="SAM" id="Phobius"/>
    </source>
</evidence>
<proteinExistence type="predicted"/>
<dbReference type="AlphaFoldDB" id="A0A7M2H3R5"/>
<evidence type="ECO:0000313" key="2">
    <source>
        <dbReference type="EMBL" id="QOT79195.1"/>
    </source>
</evidence>
<feature type="transmembrane region" description="Helical" evidence="1">
    <location>
        <begin position="12"/>
        <end position="29"/>
    </location>
</feature>
<keyword evidence="1" id="KW-0812">Transmembrane</keyword>
<dbReference type="RefSeq" id="WP_170301874.1">
    <property type="nucleotide sequence ID" value="NZ_CP062804.1"/>
</dbReference>
<dbReference type="Proteomes" id="UP000397656">
    <property type="component" value="Chromosome 2"/>
</dbReference>
<keyword evidence="1" id="KW-1133">Transmembrane helix</keyword>
<keyword evidence="1" id="KW-0472">Membrane</keyword>
<dbReference type="EMBL" id="CP062804">
    <property type="protein sequence ID" value="QOT79195.1"/>
    <property type="molecule type" value="Genomic_DNA"/>
</dbReference>
<evidence type="ECO:0000313" key="3">
    <source>
        <dbReference type="Proteomes" id="UP000397656"/>
    </source>
</evidence>
<feature type="transmembrane region" description="Helical" evidence="1">
    <location>
        <begin position="35"/>
        <end position="53"/>
    </location>
</feature>
<accession>A0A7M2H3R5</accession>
<protein>
    <submittedName>
        <fullName evidence="2">Uncharacterized protein</fullName>
    </submittedName>
</protein>
<gene>
    <name evidence="2" type="ORF">F7R26_031040</name>
</gene>
<sequence length="57" mass="6313">MMQENHGRTRKWHGRAGTAAGAAGLYLSLGTELAWIQLGGVFLTTLGIHFWVMSRQQ</sequence>
<name>A0A7M2H3R5_9BURK</name>
<dbReference type="GeneID" id="98405401"/>
<organism evidence="2 3">
    <name type="scientific">Cupriavidus basilensis</name>
    <dbReference type="NCBI Taxonomy" id="68895"/>
    <lineage>
        <taxon>Bacteria</taxon>
        <taxon>Pseudomonadati</taxon>
        <taxon>Pseudomonadota</taxon>
        <taxon>Betaproteobacteria</taxon>
        <taxon>Burkholderiales</taxon>
        <taxon>Burkholderiaceae</taxon>
        <taxon>Cupriavidus</taxon>
    </lineage>
</organism>